<gene>
    <name evidence="2" type="ORF">SMAC_02349</name>
</gene>
<dbReference type="InParanoid" id="F7VPB4"/>
<evidence type="ECO:0000313" key="2">
    <source>
        <dbReference type="EMBL" id="CCC07342.1"/>
    </source>
</evidence>
<organism evidence="2 3">
    <name type="scientific">Sordaria macrospora (strain ATCC MYA-333 / DSM 997 / K(L3346) / K-hell)</name>
    <dbReference type="NCBI Taxonomy" id="771870"/>
    <lineage>
        <taxon>Eukaryota</taxon>
        <taxon>Fungi</taxon>
        <taxon>Dikarya</taxon>
        <taxon>Ascomycota</taxon>
        <taxon>Pezizomycotina</taxon>
        <taxon>Sordariomycetes</taxon>
        <taxon>Sordariomycetidae</taxon>
        <taxon>Sordariales</taxon>
        <taxon>Sordariaceae</taxon>
        <taxon>Sordaria</taxon>
    </lineage>
</organism>
<name>F7VPB4_SORMK</name>
<comment type="caution">
    <text evidence="2">The sequence shown here is derived from an EMBL/GenBank/DDBJ whole genome shotgun (WGS) entry which is preliminary data.</text>
</comment>
<proteinExistence type="predicted"/>
<dbReference type="EMBL" id="CABT02000003">
    <property type="protein sequence ID" value="CCC07342.1"/>
    <property type="molecule type" value="Genomic_DNA"/>
</dbReference>
<feature type="region of interest" description="Disordered" evidence="1">
    <location>
        <begin position="1"/>
        <end position="23"/>
    </location>
</feature>
<evidence type="ECO:0000256" key="1">
    <source>
        <dbReference type="SAM" id="MobiDB-lite"/>
    </source>
</evidence>
<protein>
    <submittedName>
        <fullName evidence="2">WGS project CABT00000000 data, contig 2.3</fullName>
    </submittedName>
</protein>
<dbReference type="AlphaFoldDB" id="F7VPB4"/>
<dbReference type="HOGENOM" id="CLU_1518768_0_0_1"/>
<dbReference type="VEuPathDB" id="FungiDB:SMAC_02349"/>
<reference evidence="2 3" key="1">
    <citation type="journal article" date="2010" name="PLoS Genet.">
        <title>De novo assembly of a 40 Mb eukaryotic genome from short sequence reads: Sordaria macrospora, a model organism for fungal morphogenesis.</title>
        <authorList>
            <person name="Nowrousian M."/>
            <person name="Stajich J."/>
            <person name="Chu M."/>
            <person name="Engh I."/>
            <person name="Espagne E."/>
            <person name="Halliday K."/>
            <person name="Kamerewerd J."/>
            <person name="Kempken F."/>
            <person name="Knab B."/>
            <person name="Kuo H.C."/>
            <person name="Osiewacz H.D."/>
            <person name="Poeggeler S."/>
            <person name="Read N."/>
            <person name="Seiler S."/>
            <person name="Smith K."/>
            <person name="Zickler D."/>
            <person name="Kueck U."/>
            <person name="Freitag M."/>
        </authorList>
    </citation>
    <scope>NUCLEOTIDE SEQUENCE [LARGE SCALE GENOMIC DNA]</scope>
    <source>
        <strain evidence="3">ATCC MYA-333 / DSM 997 / K(L3346) / K-hell</strain>
        <tissue evidence="2">Mycelium</tissue>
    </source>
</reference>
<keyword evidence="3" id="KW-1185">Reference proteome</keyword>
<sequence length="177" mass="18743">MEKRLVTPQTGTSWANEGPLGTTRLIPSKSQEYRIVVAFPTASRLSEQDPHDPPSNVHLVCDTVPTRSSSLVRQRKQPAHPLAPRFSGRRDTLYGSSSCVGGVPLAGIATGTSRLNAPKLPAKTSNLPPPVTILCRIPGQGHDDHHNVIVAKGGSEPQSIPSPAHALIHGEGLGLIV</sequence>
<dbReference type="Proteomes" id="UP000001881">
    <property type="component" value="Unassembled WGS sequence"/>
</dbReference>
<evidence type="ECO:0000313" key="3">
    <source>
        <dbReference type="Proteomes" id="UP000001881"/>
    </source>
</evidence>
<accession>F7VPB4</accession>